<evidence type="ECO:0000313" key="1">
    <source>
        <dbReference type="EMBL" id="MBW90424.1"/>
    </source>
</evidence>
<dbReference type="EMBL" id="GGEC01009941">
    <property type="protein sequence ID" value="MBW90424.1"/>
    <property type="molecule type" value="Transcribed_RNA"/>
</dbReference>
<organism evidence="1">
    <name type="scientific">Rhizophora mucronata</name>
    <name type="common">Asiatic mangrove</name>
    <dbReference type="NCBI Taxonomy" id="61149"/>
    <lineage>
        <taxon>Eukaryota</taxon>
        <taxon>Viridiplantae</taxon>
        <taxon>Streptophyta</taxon>
        <taxon>Embryophyta</taxon>
        <taxon>Tracheophyta</taxon>
        <taxon>Spermatophyta</taxon>
        <taxon>Magnoliopsida</taxon>
        <taxon>eudicotyledons</taxon>
        <taxon>Gunneridae</taxon>
        <taxon>Pentapetalae</taxon>
        <taxon>rosids</taxon>
        <taxon>fabids</taxon>
        <taxon>Malpighiales</taxon>
        <taxon>Rhizophoraceae</taxon>
        <taxon>Rhizophora</taxon>
    </lineage>
</organism>
<name>A0A2P2JAB4_RHIMU</name>
<proteinExistence type="predicted"/>
<sequence>MPFLRTLVVSIFHIFLKGEIGLEDEIQNELSHKSSKFIPQGLKKLNLFFFSEFGVKILTL</sequence>
<reference evidence="1" key="1">
    <citation type="submission" date="2018-02" db="EMBL/GenBank/DDBJ databases">
        <title>Rhizophora mucronata_Transcriptome.</title>
        <authorList>
            <person name="Meera S.P."/>
            <person name="Sreeshan A."/>
            <person name="Augustine A."/>
        </authorList>
    </citation>
    <scope>NUCLEOTIDE SEQUENCE</scope>
    <source>
        <tissue evidence="1">Leaf</tissue>
    </source>
</reference>
<accession>A0A2P2JAB4</accession>
<protein>
    <submittedName>
        <fullName evidence="1">Uncharacterized protein</fullName>
    </submittedName>
</protein>
<dbReference type="AlphaFoldDB" id="A0A2P2JAB4"/>